<sequence length="169" mass="19279">MISLANGLIDICAKLSQTTMKCTQFKLGDKEINWISASIINYGKEMNMYNLPRGEGFLIYCNINLEDIIVPVKYLVKIGPDGQAKQFLDSDMKYCQHREFGLRNLYEDDRGNYCLSSTCARMSDGLSEESTSYIKLQSKGFQMEAFKNISKYDVVHDVRADLISKLILE</sequence>
<evidence type="ECO:0000313" key="2">
    <source>
        <dbReference type="Proteomes" id="UP001627154"/>
    </source>
</evidence>
<evidence type="ECO:0000313" key="1">
    <source>
        <dbReference type="EMBL" id="KAL3399948.1"/>
    </source>
</evidence>
<reference evidence="1 2" key="1">
    <citation type="journal article" date="2024" name="bioRxiv">
        <title>A reference genome for Trichogramma kaykai: A tiny desert-dwelling parasitoid wasp with competing sex-ratio distorters.</title>
        <authorList>
            <person name="Culotta J."/>
            <person name="Lindsey A.R."/>
        </authorList>
    </citation>
    <scope>NUCLEOTIDE SEQUENCE [LARGE SCALE GENOMIC DNA]</scope>
    <source>
        <strain evidence="1 2">KSX58</strain>
    </source>
</reference>
<accession>A0ABD2X4S8</accession>
<dbReference type="EMBL" id="JBJJXI010000054">
    <property type="protein sequence ID" value="KAL3399948.1"/>
    <property type="molecule type" value="Genomic_DNA"/>
</dbReference>
<dbReference type="AlphaFoldDB" id="A0ABD2X4S8"/>
<organism evidence="1 2">
    <name type="scientific">Trichogramma kaykai</name>
    <dbReference type="NCBI Taxonomy" id="54128"/>
    <lineage>
        <taxon>Eukaryota</taxon>
        <taxon>Metazoa</taxon>
        <taxon>Ecdysozoa</taxon>
        <taxon>Arthropoda</taxon>
        <taxon>Hexapoda</taxon>
        <taxon>Insecta</taxon>
        <taxon>Pterygota</taxon>
        <taxon>Neoptera</taxon>
        <taxon>Endopterygota</taxon>
        <taxon>Hymenoptera</taxon>
        <taxon>Apocrita</taxon>
        <taxon>Proctotrupomorpha</taxon>
        <taxon>Chalcidoidea</taxon>
        <taxon>Trichogrammatidae</taxon>
        <taxon>Trichogramma</taxon>
    </lineage>
</organism>
<gene>
    <name evidence="1" type="ORF">TKK_006578</name>
</gene>
<name>A0ABD2X4S8_9HYME</name>
<dbReference type="Proteomes" id="UP001627154">
    <property type="component" value="Unassembled WGS sequence"/>
</dbReference>
<protein>
    <submittedName>
        <fullName evidence="1">Uncharacterized protein</fullName>
    </submittedName>
</protein>
<proteinExistence type="predicted"/>
<keyword evidence="2" id="KW-1185">Reference proteome</keyword>
<comment type="caution">
    <text evidence="1">The sequence shown here is derived from an EMBL/GenBank/DDBJ whole genome shotgun (WGS) entry which is preliminary data.</text>
</comment>